<gene>
    <name evidence="10" type="primary">sufS</name>
    <name evidence="10" type="ORF">IAB91_04565</name>
</gene>
<reference evidence="10" key="2">
    <citation type="journal article" date="2021" name="PeerJ">
        <title>Extensive microbial diversity within the chicken gut microbiome revealed by metagenomics and culture.</title>
        <authorList>
            <person name="Gilroy R."/>
            <person name="Ravi A."/>
            <person name="Getino M."/>
            <person name="Pursley I."/>
            <person name="Horton D.L."/>
            <person name="Alikhan N.F."/>
            <person name="Baker D."/>
            <person name="Gharbi K."/>
            <person name="Hall N."/>
            <person name="Watson M."/>
            <person name="Adriaenssens E.M."/>
            <person name="Foster-Nyarko E."/>
            <person name="Jarju S."/>
            <person name="Secka A."/>
            <person name="Antonio M."/>
            <person name="Oren A."/>
            <person name="Chaudhuri R.R."/>
            <person name="La Ragione R."/>
            <person name="Hildebrand F."/>
            <person name="Pallen M.J."/>
        </authorList>
    </citation>
    <scope>NUCLEOTIDE SEQUENCE</scope>
    <source>
        <strain evidence="10">B1-13419</strain>
    </source>
</reference>
<dbReference type="Gene3D" id="3.90.1150.10">
    <property type="entry name" value="Aspartate Aminotransferase, domain 1"/>
    <property type="match status" value="1"/>
</dbReference>
<dbReference type="InterPro" id="IPR010970">
    <property type="entry name" value="Cys_dSase_SufS"/>
</dbReference>
<dbReference type="InterPro" id="IPR020578">
    <property type="entry name" value="Aminotrans_V_PyrdxlP_BS"/>
</dbReference>
<dbReference type="Gene3D" id="3.40.640.10">
    <property type="entry name" value="Type I PLP-dependent aspartate aminotransferase-like (Major domain)"/>
    <property type="match status" value="1"/>
</dbReference>
<evidence type="ECO:0000256" key="2">
    <source>
        <dbReference type="ARBA" id="ARBA00010447"/>
    </source>
</evidence>
<dbReference type="PANTHER" id="PTHR43586">
    <property type="entry name" value="CYSTEINE DESULFURASE"/>
    <property type="match status" value="1"/>
</dbReference>
<dbReference type="Pfam" id="PF00266">
    <property type="entry name" value="Aminotran_5"/>
    <property type="match status" value="1"/>
</dbReference>
<dbReference type="EC" id="2.8.1.7" evidence="3 8"/>
<comment type="similarity">
    <text evidence="2 8">Belongs to the class-V pyridoxal-phosphate-dependent aminotransferase family. Csd subfamily.</text>
</comment>
<reference evidence="10" key="1">
    <citation type="submission" date="2020-10" db="EMBL/GenBank/DDBJ databases">
        <authorList>
            <person name="Gilroy R."/>
        </authorList>
    </citation>
    <scope>NUCLEOTIDE SEQUENCE</scope>
    <source>
        <strain evidence="10">B1-13419</strain>
    </source>
</reference>
<dbReference type="EMBL" id="JADIMD010000067">
    <property type="protein sequence ID" value="MBO8474548.1"/>
    <property type="molecule type" value="Genomic_DNA"/>
</dbReference>
<keyword evidence="4 8" id="KW-0808">Transferase</keyword>
<evidence type="ECO:0000256" key="1">
    <source>
        <dbReference type="ARBA" id="ARBA00001933"/>
    </source>
</evidence>
<dbReference type="InterPro" id="IPR015424">
    <property type="entry name" value="PyrdxlP-dep_Trfase"/>
</dbReference>
<evidence type="ECO:0000256" key="6">
    <source>
        <dbReference type="ARBA" id="ARBA00050776"/>
    </source>
</evidence>
<dbReference type="GO" id="GO:0006534">
    <property type="term" value="P:cysteine metabolic process"/>
    <property type="evidence" value="ECO:0007669"/>
    <property type="project" value="UniProtKB-UniRule"/>
</dbReference>
<dbReference type="Proteomes" id="UP000823757">
    <property type="component" value="Unassembled WGS sequence"/>
</dbReference>
<feature type="domain" description="Aminotransferase class V" evidence="9">
    <location>
        <begin position="23"/>
        <end position="394"/>
    </location>
</feature>
<dbReference type="NCBIfam" id="TIGR01979">
    <property type="entry name" value="sufS"/>
    <property type="match status" value="1"/>
</dbReference>
<dbReference type="PANTHER" id="PTHR43586:SF8">
    <property type="entry name" value="CYSTEINE DESULFURASE 1, CHLOROPLASTIC"/>
    <property type="match status" value="1"/>
</dbReference>
<comment type="catalytic activity">
    <reaction evidence="6 8">
        <text>(sulfur carrier)-H + L-cysteine = (sulfur carrier)-SH + L-alanine</text>
        <dbReference type="Rhea" id="RHEA:43892"/>
        <dbReference type="Rhea" id="RHEA-COMP:14737"/>
        <dbReference type="Rhea" id="RHEA-COMP:14739"/>
        <dbReference type="ChEBI" id="CHEBI:29917"/>
        <dbReference type="ChEBI" id="CHEBI:35235"/>
        <dbReference type="ChEBI" id="CHEBI:57972"/>
        <dbReference type="ChEBI" id="CHEBI:64428"/>
        <dbReference type="EC" id="2.8.1.7"/>
    </reaction>
</comment>
<evidence type="ECO:0000256" key="5">
    <source>
        <dbReference type="ARBA" id="ARBA00022898"/>
    </source>
</evidence>
<dbReference type="SUPFAM" id="SSF53383">
    <property type="entry name" value="PLP-dependent transferases"/>
    <property type="match status" value="1"/>
</dbReference>
<dbReference type="GO" id="GO:0030170">
    <property type="term" value="F:pyridoxal phosphate binding"/>
    <property type="evidence" value="ECO:0007669"/>
    <property type="project" value="UniProtKB-UniRule"/>
</dbReference>
<name>A0A9D9IKT7_9BACT</name>
<organism evidence="10 11">
    <name type="scientific">Candidatus Cryptobacteroides faecigallinarum</name>
    <dbReference type="NCBI Taxonomy" id="2840763"/>
    <lineage>
        <taxon>Bacteria</taxon>
        <taxon>Pseudomonadati</taxon>
        <taxon>Bacteroidota</taxon>
        <taxon>Bacteroidia</taxon>
        <taxon>Bacteroidales</taxon>
        <taxon>Candidatus Cryptobacteroides</taxon>
    </lineage>
</organism>
<dbReference type="InterPro" id="IPR015422">
    <property type="entry name" value="PyrdxlP-dep_Trfase_small"/>
</dbReference>
<dbReference type="CDD" id="cd06453">
    <property type="entry name" value="SufS_like"/>
    <property type="match status" value="1"/>
</dbReference>
<accession>A0A9D9IKT7</accession>
<dbReference type="AlphaFoldDB" id="A0A9D9IKT7"/>
<comment type="caution">
    <text evidence="10">The sequence shown here is derived from an EMBL/GenBank/DDBJ whole genome shotgun (WGS) entry which is preliminary data.</text>
</comment>
<keyword evidence="5 8" id="KW-0663">Pyridoxal phosphate</keyword>
<dbReference type="InterPro" id="IPR015421">
    <property type="entry name" value="PyrdxlP-dep_Trfase_major"/>
</dbReference>
<dbReference type="PROSITE" id="PS00595">
    <property type="entry name" value="AA_TRANSFER_CLASS_5"/>
    <property type="match status" value="1"/>
</dbReference>
<comment type="cofactor">
    <cofactor evidence="1 7">
        <name>pyridoxal 5'-phosphate</name>
        <dbReference type="ChEBI" id="CHEBI:597326"/>
    </cofactor>
</comment>
<evidence type="ECO:0000256" key="7">
    <source>
        <dbReference type="RuleBase" id="RU004504"/>
    </source>
</evidence>
<dbReference type="GO" id="GO:0031071">
    <property type="term" value="F:cysteine desulfurase activity"/>
    <property type="evidence" value="ECO:0007669"/>
    <property type="project" value="UniProtKB-UniRule"/>
</dbReference>
<evidence type="ECO:0000256" key="8">
    <source>
        <dbReference type="RuleBase" id="RU004506"/>
    </source>
</evidence>
<evidence type="ECO:0000313" key="11">
    <source>
        <dbReference type="Proteomes" id="UP000823757"/>
    </source>
</evidence>
<dbReference type="InterPro" id="IPR000192">
    <property type="entry name" value="Aminotrans_V_dom"/>
</dbReference>
<evidence type="ECO:0000256" key="3">
    <source>
        <dbReference type="ARBA" id="ARBA00012239"/>
    </source>
</evidence>
<evidence type="ECO:0000313" key="10">
    <source>
        <dbReference type="EMBL" id="MBO8474548.1"/>
    </source>
</evidence>
<evidence type="ECO:0000259" key="9">
    <source>
        <dbReference type="Pfam" id="PF00266"/>
    </source>
</evidence>
<sequence length="408" mass="44860">MTVDQLRKYFPALSAKVYGRDLVYLDSAATSQRPQSVIDEWERITVQCNANIHRAVHALAEEATRAYEQARESARAYINALSREEIVFTSGVTAGINLVAFSFGEAFVSEGDEVIVSECEHHSNIVPWQMMCRRKKAVLKVLPVDDRGELMVDMLEGMCTEKTRIVAVTHVSNVLGIVNPLKEITAVCHAKGIPVLVDGAQGIVHCGIDVRDTDCDFYAFSGHKIYAATGTGVLYGKRELLDRMPPYMGGGEMVGTVRFSGTTYAPLPLKFEAGTQNFAGVPTLTPALRLAGEIKDDRGLIENENAVRDYVLDALCSDSRISLYGNPSDRRLKIPLFSFSVDGAHHEDLALILDKMGIATRSGQMCAEPLMDRYGVSGMLRASFAPYNTMEEAEFFISSLDKAIGMLR</sequence>
<comment type="function">
    <text evidence="8">Catalyzes the removal of elemental sulfur and selenium atoms from L-cysteine, L-cystine, L-selenocysteine, and L-selenocystine to produce L-alanine.</text>
</comment>
<evidence type="ECO:0000256" key="4">
    <source>
        <dbReference type="ARBA" id="ARBA00022679"/>
    </source>
</evidence>
<protein>
    <recommendedName>
        <fullName evidence="3 8">Cysteine desulfurase</fullName>
        <ecNumber evidence="3 8">2.8.1.7</ecNumber>
    </recommendedName>
</protein>
<proteinExistence type="inferred from homology"/>